<dbReference type="Proteomes" id="UP000231791">
    <property type="component" value="Chromosome"/>
</dbReference>
<feature type="compositionally biased region" description="Acidic residues" evidence="1">
    <location>
        <begin position="79"/>
        <end position="93"/>
    </location>
</feature>
<protein>
    <submittedName>
        <fullName evidence="2">Uncharacterized protein</fullName>
    </submittedName>
</protein>
<dbReference type="EMBL" id="CP024985">
    <property type="protein sequence ID" value="ATZ26189.1"/>
    <property type="molecule type" value="Genomic_DNA"/>
</dbReference>
<dbReference type="OrthoDB" id="4546059at2"/>
<organism evidence="2 3">
    <name type="scientific">Streptomyces lavendulae subsp. lavendulae</name>
    <dbReference type="NCBI Taxonomy" id="58340"/>
    <lineage>
        <taxon>Bacteria</taxon>
        <taxon>Bacillati</taxon>
        <taxon>Actinomycetota</taxon>
        <taxon>Actinomycetes</taxon>
        <taxon>Kitasatosporales</taxon>
        <taxon>Streptomycetaceae</taxon>
        <taxon>Streptomyces</taxon>
    </lineage>
</organism>
<feature type="region of interest" description="Disordered" evidence="1">
    <location>
        <begin position="62"/>
        <end position="93"/>
    </location>
</feature>
<accession>A0A2K8PHJ7</accession>
<dbReference type="GeneID" id="49385401"/>
<reference evidence="2 3" key="1">
    <citation type="submission" date="2017-11" db="EMBL/GenBank/DDBJ databases">
        <title>Complete genome sequence of Streptomyces lavendulae subsp. lavendulae CCM 3239 (formerly 'Streptomyces aureofaciens CCM 3239'), the producer of the angucycline-type antibiotic auricin.</title>
        <authorList>
            <person name="Busche T."/>
            <person name="Novakova R."/>
            <person name="Al'Dilaimi A."/>
            <person name="Homerova D."/>
            <person name="Feckova L."/>
            <person name="Rezuchova B."/>
            <person name="Mingyar E."/>
            <person name="Csolleiova D."/>
            <person name="Bekeova C."/>
            <person name="Winkler A."/>
            <person name="Sevcikova B."/>
            <person name="Kalinowski J."/>
            <person name="Kormanec J."/>
            <person name="Ruckert C."/>
        </authorList>
    </citation>
    <scope>NUCLEOTIDE SEQUENCE [LARGE SCALE GENOMIC DNA]</scope>
    <source>
        <strain evidence="2 3">CCM 3239</strain>
    </source>
</reference>
<proteinExistence type="predicted"/>
<dbReference type="KEGG" id="slx:SLAV_21860"/>
<gene>
    <name evidence="2" type="ORF">SLAV_21860</name>
</gene>
<keyword evidence="3" id="KW-1185">Reference proteome</keyword>
<evidence type="ECO:0000313" key="2">
    <source>
        <dbReference type="EMBL" id="ATZ26189.1"/>
    </source>
</evidence>
<evidence type="ECO:0000256" key="1">
    <source>
        <dbReference type="SAM" id="MobiDB-lite"/>
    </source>
</evidence>
<name>A0A2K8PHJ7_STRLA</name>
<dbReference type="AlphaFoldDB" id="A0A2K8PHJ7"/>
<sequence length="218" mass="23684">MGTWTDAFFAPAEPGLLITREDFGRLLLDLGRERVVRMPWVLLAGRLCANASLNWGSVSGEANWDPQAGPGTVLRTEEPFPENVDDDPPPWGDSDEEARVLARGESMDGLVAALRTAPYGTEDVSVAFAGVDFANPAVKDWFWYDDPRTTVVCYALARPQERPLKAEFYGTRRGRTHPVRTCLAHTYKIVSGSGPVPAIASVAARHFGPDPVTGSTLG</sequence>
<evidence type="ECO:0000313" key="3">
    <source>
        <dbReference type="Proteomes" id="UP000231791"/>
    </source>
</evidence>
<dbReference type="RefSeq" id="WP_030232030.1">
    <property type="nucleotide sequence ID" value="NZ_CP024985.1"/>
</dbReference>